<dbReference type="RefSeq" id="WP_105958931.1">
    <property type="nucleotide sequence ID" value="NZ_PVNS01000006.1"/>
</dbReference>
<dbReference type="Gene3D" id="3.40.50.2000">
    <property type="entry name" value="Glycogen Phosphorylase B"/>
    <property type="match status" value="2"/>
</dbReference>
<protein>
    <recommendedName>
        <fullName evidence="3">Glycosyltransferase WbuB</fullName>
    </recommendedName>
</protein>
<evidence type="ECO:0000313" key="1">
    <source>
        <dbReference type="EMBL" id="PRO65835.1"/>
    </source>
</evidence>
<evidence type="ECO:0008006" key="3">
    <source>
        <dbReference type="Google" id="ProtNLM"/>
    </source>
</evidence>
<dbReference type="AlphaFoldDB" id="A0A2P6MHR2"/>
<accession>A0A2P6MHR2</accession>
<gene>
    <name evidence="1" type="ORF">C6I21_08025</name>
</gene>
<evidence type="ECO:0000313" key="2">
    <source>
        <dbReference type="Proteomes" id="UP000243650"/>
    </source>
</evidence>
<dbReference type="OrthoDB" id="9811902at2"/>
<name>A0A2P6MHR2_ALKUR</name>
<dbReference type="SUPFAM" id="SSF53756">
    <property type="entry name" value="UDP-Glycosyltransferase/glycogen phosphorylase"/>
    <property type="match status" value="1"/>
</dbReference>
<reference evidence="1 2" key="1">
    <citation type="submission" date="2018-03" db="EMBL/GenBank/DDBJ databases">
        <title>Bacillus urumqiensis sp. nov., a moderately haloalkaliphilic bacterium isolated from a salt lake.</title>
        <authorList>
            <person name="Zhao B."/>
            <person name="Liao Z."/>
        </authorList>
    </citation>
    <scope>NUCLEOTIDE SEQUENCE [LARGE SCALE GENOMIC DNA]</scope>
    <source>
        <strain evidence="1 2">BZ-SZ-XJ18</strain>
    </source>
</reference>
<dbReference type="EMBL" id="PVNS01000006">
    <property type="protein sequence ID" value="PRO65835.1"/>
    <property type="molecule type" value="Genomic_DNA"/>
</dbReference>
<proteinExistence type="predicted"/>
<comment type="caution">
    <text evidence="1">The sequence shown here is derived from an EMBL/GenBank/DDBJ whole genome shotgun (WGS) entry which is preliminary data.</text>
</comment>
<organism evidence="1 2">
    <name type="scientific">Alkalicoccus urumqiensis</name>
    <name type="common">Bacillus urumqiensis</name>
    <dbReference type="NCBI Taxonomy" id="1548213"/>
    <lineage>
        <taxon>Bacteria</taxon>
        <taxon>Bacillati</taxon>
        <taxon>Bacillota</taxon>
        <taxon>Bacilli</taxon>
        <taxon>Bacillales</taxon>
        <taxon>Bacillaceae</taxon>
        <taxon>Alkalicoccus</taxon>
    </lineage>
</organism>
<keyword evidence="2" id="KW-1185">Reference proteome</keyword>
<sequence length="376" mass="43858">MKIVLVNCFDTYENRIDLIHDYFVKKGHNVTVIQSDFRHFKKTQRFDIKQNFIFIKSKPYYKNISIARLISHYNYAKNAFKVVEEIKPDLLYVSAPPNSLAKLAGNYKKNNRKVKLIIDLIDLWPETMPVDKVKRLPPFQFWRLMRDNSLKFADYIITECDLYQSILDYALDGLKTKTVYLAKKNIEVVRKPLLCEEEIHLCYLGSINNVIDIPIIKTIMKSVNEIKPTTLHIIGDGENRELMISEVKNTGSKVAYHGEIYDPQKKQDIFDKCHFGLNIMKKSVCVGLTMKSIDYFQHGLPILNNIQADTEDIVKRYNVGINLKDGNLEELVDKIEVLKEEEYQNMRVKSSEIFDQLFSLHAFYGKLDEITNEVIL</sequence>
<dbReference type="Proteomes" id="UP000243650">
    <property type="component" value="Unassembled WGS sequence"/>
</dbReference>